<comment type="caution">
    <text evidence="1">The sequence shown here is derived from an EMBL/GenBank/DDBJ whole genome shotgun (WGS) entry which is preliminary data.</text>
</comment>
<keyword evidence="2" id="KW-1185">Reference proteome</keyword>
<dbReference type="Proteomes" id="UP000309997">
    <property type="component" value="Unassembled WGS sequence"/>
</dbReference>
<evidence type="ECO:0000313" key="2">
    <source>
        <dbReference type="Proteomes" id="UP000309997"/>
    </source>
</evidence>
<organism evidence="1 2">
    <name type="scientific">Populus alba</name>
    <name type="common">White poplar</name>
    <dbReference type="NCBI Taxonomy" id="43335"/>
    <lineage>
        <taxon>Eukaryota</taxon>
        <taxon>Viridiplantae</taxon>
        <taxon>Streptophyta</taxon>
        <taxon>Embryophyta</taxon>
        <taxon>Tracheophyta</taxon>
        <taxon>Spermatophyta</taxon>
        <taxon>Magnoliopsida</taxon>
        <taxon>eudicotyledons</taxon>
        <taxon>Gunneridae</taxon>
        <taxon>Pentapetalae</taxon>
        <taxon>rosids</taxon>
        <taxon>fabids</taxon>
        <taxon>Malpighiales</taxon>
        <taxon>Salicaceae</taxon>
        <taxon>Saliceae</taxon>
        <taxon>Populus</taxon>
    </lineage>
</organism>
<accession>A0ACC4C117</accession>
<dbReference type="EMBL" id="RCHU02000007">
    <property type="protein sequence ID" value="KAL3584161.1"/>
    <property type="molecule type" value="Genomic_DNA"/>
</dbReference>
<protein>
    <submittedName>
        <fullName evidence="1">Uncharacterized protein</fullName>
    </submittedName>
</protein>
<evidence type="ECO:0000313" key="1">
    <source>
        <dbReference type="EMBL" id="KAL3584161.1"/>
    </source>
</evidence>
<proteinExistence type="predicted"/>
<name>A0ACC4C117_POPAL</name>
<reference evidence="1 2" key="1">
    <citation type="journal article" date="2024" name="Plant Biotechnol. J.">
        <title>Genome and CRISPR/Cas9 system of a widespread forest tree (Populus alba) in the world.</title>
        <authorList>
            <person name="Liu Y.J."/>
            <person name="Jiang P.F."/>
            <person name="Han X.M."/>
            <person name="Li X.Y."/>
            <person name="Wang H.M."/>
            <person name="Wang Y.J."/>
            <person name="Wang X.X."/>
            <person name="Zeng Q.Y."/>
        </authorList>
    </citation>
    <scope>NUCLEOTIDE SEQUENCE [LARGE SCALE GENOMIC DNA]</scope>
    <source>
        <strain evidence="2">cv. PAL-ZL1</strain>
    </source>
</reference>
<sequence length="144" mass="16519">MEKKGLKSHDIRVILRSSHASCNGSRTVRLMYMVMEEFLQNYWEKSWLFALQQLKVQLYSILRSLSEWSGFKALIDFLQVRDDVKEKKPDPSIYVTASKRLGVSERDCLVVEDSVIGLQVATTAGMSCVITYTPSTADQDMHYM</sequence>
<gene>
    <name evidence="1" type="ORF">D5086_015222</name>
</gene>